<dbReference type="Proteomes" id="UP000054396">
    <property type="component" value="Unassembled WGS sequence"/>
</dbReference>
<feature type="transmembrane region" description="Helical" evidence="9">
    <location>
        <begin position="46"/>
        <end position="64"/>
    </location>
</feature>
<dbReference type="PANTHER" id="PTHR43065">
    <property type="entry name" value="SENSOR HISTIDINE KINASE"/>
    <property type="match status" value="1"/>
</dbReference>
<evidence type="ECO:0000313" key="12">
    <source>
        <dbReference type="Proteomes" id="UP000054396"/>
    </source>
</evidence>
<evidence type="ECO:0000256" key="4">
    <source>
        <dbReference type="ARBA" id="ARBA00022679"/>
    </source>
</evidence>
<dbReference type="GO" id="GO:0000155">
    <property type="term" value="F:phosphorelay sensor kinase activity"/>
    <property type="evidence" value="ECO:0007669"/>
    <property type="project" value="InterPro"/>
</dbReference>
<dbReference type="CDD" id="cd00082">
    <property type="entry name" value="HisKA"/>
    <property type="match status" value="1"/>
</dbReference>
<evidence type="ECO:0000256" key="1">
    <source>
        <dbReference type="ARBA" id="ARBA00000085"/>
    </source>
</evidence>
<dbReference type="SMART" id="SM00388">
    <property type="entry name" value="HisKA"/>
    <property type="match status" value="1"/>
</dbReference>
<dbReference type="OrthoDB" id="9796100at2"/>
<evidence type="ECO:0000256" key="7">
    <source>
        <dbReference type="ARBA" id="ARBA00022840"/>
    </source>
</evidence>
<dbReference type="GO" id="GO:0005524">
    <property type="term" value="F:ATP binding"/>
    <property type="evidence" value="ECO:0007669"/>
    <property type="project" value="UniProtKB-KW"/>
</dbReference>
<gene>
    <name evidence="11" type="ORF">AVJ23_17645</name>
</gene>
<dbReference type="AlphaFoldDB" id="A0A0W7WFW7"/>
<feature type="transmembrane region" description="Helical" evidence="9">
    <location>
        <begin position="76"/>
        <end position="97"/>
    </location>
</feature>
<keyword evidence="9" id="KW-0812">Transmembrane</keyword>
<keyword evidence="6" id="KW-0418">Kinase</keyword>
<name>A0A0W7WFW7_9RHOB</name>
<feature type="transmembrane region" description="Helical" evidence="9">
    <location>
        <begin position="158"/>
        <end position="178"/>
    </location>
</feature>
<dbReference type="SUPFAM" id="SSF55874">
    <property type="entry name" value="ATPase domain of HSP90 chaperone/DNA topoisomerase II/histidine kinase"/>
    <property type="match status" value="1"/>
</dbReference>
<feature type="transmembrane region" description="Helical" evidence="9">
    <location>
        <begin position="103"/>
        <end position="120"/>
    </location>
</feature>
<proteinExistence type="predicted"/>
<dbReference type="SMART" id="SM00387">
    <property type="entry name" value="HATPase_c"/>
    <property type="match status" value="1"/>
</dbReference>
<dbReference type="InterPro" id="IPR005467">
    <property type="entry name" value="His_kinase_dom"/>
</dbReference>
<dbReference type="PROSITE" id="PS50109">
    <property type="entry name" value="HIS_KIN"/>
    <property type="match status" value="1"/>
</dbReference>
<dbReference type="PANTHER" id="PTHR43065:SF46">
    <property type="entry name" value="C4-DICARBOXYLATE TRANSPORT SENSOR PROTEIN DCTB"/>
    <property type="match status" value="1"/>
</dbReference>
<dbReference type="InterPro" id="IPR036890">
    <property type="entry name" value="HATPase_C_sf"/>
</dbReference>
<dbReference type="Pfam" id="PF02518">
    <property type="entry name" value="HATPase_c"/>
    <property type="match status" value="1"/>
</dbReference>
<evidence type="ECO:0000256" key="6">
    <source>
        <dbReference type="ARBA" id="ARBA00022777"/>
    </source>
</evidence>
<dbReference type="Pfam" id="PF00512">
    <property type="entry name" value="HisKA"/>
    <property type="match status" value="1"/>
</dbReference>
<evidence type="ECO:0000256" key="9">
    <source>
        <dbReference type="SAM" id="Phobius"/>
    </source>
</evidence>
<comment type="catalytic activity">
    <reaction evidence="1">
        <text>ATP + protein L-histidine = ADP + protein N-phospho-L-histidine.</text>
        <dbReference type="EC" id="2.7.13.3"/>
    </reaction>
</comment>
<keyword evidence="7" id="KW-0067">ATP-binding</keyword>
<dbReference type="Gene3D" id="3.30.565.10">
    <property type="entry name" value="Histidine kinase-like ATPase, C-terminal domain"/>
    <property type="match status" value="1"/>
</dbReference>
<feature type="transmembrane region" description="Helical" evidence="9">
    <location>
        <begin position="127"/>
        <end position="146"/>
    </location>
</feature>
<evidence type="ECO:0000256" key="8">
    <source>
        <dbReference type="ARBA" id="ARBA00023012"/>
    </source>
</evidence>
<evidence type="ECO:0000256" key="3">
    <source>
        <dbReference type="ARBA" id="ARBA00022553"/>
    </source>
</evidence>
<protein>
    <recommendedName>
        <fullName evidence="2">histidine kinase</fullName>
        <ecNumber evidence="2">2.7.13.3</ecNumber>
    </recommendedName>
</protein>
<dbReference type="InterPro" id="IPR003661">
    <property type="entry name" value="HisK_dim/P_dom"/>
</dbReference>
<keyword evidence="3" id="KW-0597">Phosphoprotein</keyword>
<feature type="transmembrane region" description="Helical" evidence="9">
    <location>
        <begin position="23"/>
        <end position="40"/>
    </location>
</feature>
<keyword evidence="12" id="KW-1185">Reference proteome</keyword>
<feature type="domain" description="Histidine kinase" evidence="10">
    <location>
        <begin position="209"/>
        <end position="431"/>
    </location>
</feature>
<evidence type="ECO:0000259" key="10">
    <source>
        <dbReference type="PROSITE" id="PS50109"/>
    </source>
</evidence>
<dbReference type="InterPro" id="IPR003594">
    <property type="entry name" value="HATPase_dom"/>
</dbReference>
<keyword evidence="9" id="KW-0472">Membrane</keyword>
<keyword evidence="8" id="KW-0902">Two-component regulatory system</keyword>
<evidence type="ECO:0000313" key="11">
    <source>
        <dbReference type="EMBL" id="KUF09465.1"/>
    </source>
</evidence>
<dbReference type="EC" id="2.7.13.3" evidence="2"/>
<keyword evidence="9" id="KW-1133">Transmembrane helix</keyword>
<accession>A0A0W7WFW7</accession>
<dbReference type="EMBL" id="LPXO01000013">
    <property type="protein sequence ID" value="KUF09465.1"/>
    <property type="molecule type" value="Genomic_DNA"/>
</dbReference>
<keyword evidence="5" id="KW-0547">Nucleotide-binding</keyword>
<keyword evidence="4" id="KW-0808">Transferase</keyword>
<evidence type="ECO:0000256" key="2">
    <source>
        <dbReference type="ARBA" id="ARBA00012438"/>
    </source>
</evidence>
<sequence>MLIQRDKEMSRLYEVEYGDRREVWFRLLGVGGGGLLLYGYTGWVAALLWSGIYLVAQAALYLYLSRERLIVTGRHVTIAGALFLVVLASFLWMPVHLATESDIALAFAGSVLLAAVMAFLVRRADTLAWMVGGEIACIAAAIAWIAQARIKVSDGSLAIVGALIVGTAAVIYVAQAILSARASRLRAEEAAEQAAQQQKMAAIGRLAGGVAHDFNNYLAAIIGHLELSRVVETDHERDEALDAAHAAAKRAERVVRQLLIYARRAPVHPSRVDIGEAVREAVPLADCLLEDTVTCTLDLPQAPQHVRVDRGQLVAALINLLGNAADAMPGGGQITVQVRAETLAAPQALWDGATLAPGRYVGIEIRDTGRGIPEPLLQKVIEPFFTTKPPGHGTGLGLPMVIGFARACAGGVTIRTGPDGTAVRLLLPEDEGGGAAG</sequence>
<reference evidence="11 12" key="1">
    <citation type="submission" date="2015-12" db="EMBL/GenBank/DDBJ databases">
        <authorList>
            <person name="Shamseldin A."/>
            <person name="Moawad H."/>
            <person name="Abd El-Rahim W.M."/>
            <person name="Sadowsky M.J."/>
        </authorList>
    </citation>
    <scope>NUCLEOTIDE SEQUENCE [LARGE SCALE GENOMIC DNA]</scope>
    <source>
        <strain evidence="11 12">SJ5A-1</strain>
    </source>
</reference>
<dbReference type="InterPro" id="IPR004358">
    <property type="entry name" value="Sig_transdc_His_kin-like_C"/>
</dbReference>
<dbReference type="RefSeq" id="WP_058863540.1">
    <property type="nucleotide sequence ID" value="NZ_LPXO01000013.1"/>
</dbReference>
<dbReference type="InterPro" id="IPR036097">
    <property type="entry name" value="HisK_dim/P_sf"/>
</dbReference>
<dbReference type="Gene3D" id="1.10.287.130">
    <property type="match status" value="1"/>
</dbReference>
<dbReference type="STRING" id="1685382.AVJ23_17645"/>
<evidence type="ECO:0000256" key="5">
    <source>
        <dbReference type="ARBA" id="ARBA00022741"/>
    </source>
</evidence>
<comment type="caution">
    <text evidence="11">The sequence shown here is derived from an EMBL/GenBank/DDBJ whole genome shotgun (WGS) entry which is preliminary data.</text>
</comment>
<organism evidence="11 12">
    <name type="scientific">Pseudoponticoccus marisrubri</name>
    <dbReference type="NCBI Taxonomy" id="1685382"/>
    <lineage>
        <taxon>Bacteria</taxon>
        <taxon>Pseudomonadati</taxon>
        <taxon>Pseudomonadota</taxon>
        <taxon>Alphaproteobacteria</taxon>
        <taxon>Rhodobacterales</taxon>
        <taxon>Roseobacteraceae</taxon>
        <taxon>Pseudoponticoccus</taxon>
    </lineage>
</organism>
<dbReference type="PRINTS" id="PR00344">
    <property type="entry name" value="BCTRLSENSOR"/>
</dbReference>
<dbReference type="SUPFAM" id="SSF47384">
    <property type="entry name" value="Homodimeric domain of signal transducing histidine kinase"/>
    <property type="match status" value="1"/>
</dbReference>